<sequence length="65" mass="7443">MVFSIQIDRLFWAVALRRKAALRVKSALIFLQRGDQRAQEAAAQCFRGTGAAELYALYRQLRRTA</sequence>
<dbReference type="EMBL" id="CABFMQ020000131">
    <property type="protein sequence ID" value="VTZ52243.1"/>
    <property type="molecule type" value="Genomic_DNA"/>
</dbReference>
<gene>
    <name evidence="1" type="ORF">MPC4_70131</name>
</gene>
<evidence type="ECO:0000313" key="1">
    <source>
        <dbReference type="EMBL" id="VTZ52243.1"/>
    </source>
</evidence>
<organism evidence="1 2">
    <name type="scientific">Methylocella tundrae</name>
    <dbReference type="NCBI Taxonomy" id="227605"/>
    <lineage>
        <taxon>Bacteria</taxon>
        <taxon>Pseudomonadati</taxon>
        <taxon>Pseudomonadota</taxon>
        <taxon>Alphaproteobacteria</taxon>
        <taxon>Hyphomicrobiales</taxon>
        <taxon>Beijerinckiaceae</taxon>
        <taxon>Methylocella</taxon>
    </lineage>
</organism>
<protein>
    <submittedName>
        <fullName evidence="1">Uncharacterized protein</fullName>
    </submittedName>
</protein>
<dbReference type="Proteomes" id="UP000485880">
    <property type="component" value="Unassembled WGS sequence"/>
</dbReference>
<dbReference type="AlphaFoldDB" id="A0A8B6MB66"/>
<reference evidence="1 2" key="1">
    <citation type="submission" date="2019-05" db="EMBL/GenBank/DDBJ databases">
        <authorList>
            <person name="Farhan Ul Haque M."/>
        </authorList>
    </citation>
    <scope>NUCLEOTIDE SEQUENCE [LARGE SCALE GENOMIC DNA]</scope>
    <source>
        <strain evidence="1">2</strain>
    </source>
</reference>
<accession>A0A8B6MB66</accession>
<name>A0A8B6MB66_METTU</name>
<keyword evidence="2" id="KW-1185">Reference proteome</keyword>
<comment type="caution">
    <text evidence="1">The sequence shown here is derived from an EMBL/GenBank/DDBJ whole genome shotgun (WGS) entry which is preliminary data.</text>
</comment>
<proteinExistence type="predicted"/>
<evidence type="ECO:0000313" key="2">
    <source>
        <dbReference type="Proteomes" id="UP000485880"/>
    </source>
</evidence>